<dbReference type="HAMAP" id="MF_01341">
    <property type="entry name" value="Ribosomal_uL15"/>
    <property type="match status" value="1"/>
</dbReference>
<feature type="compositionally biased region" description="Basic residues" evidence="6">
    <location>
        <begin position="1"/>
        <end position="11"/>
    </location>
</feature>
<dbReference type="PANTHER" id="PTHR11721">
    <property type="entry name" value="60S RIBOSOMAL PROTEIN L27A"/>
    <property type="match status" value="1"/>
</dbReference>
<evidence type="ECO:0000256" key="1">
    <source>
        <dbReference type="ARBA" id="ARBA00007320"/>
    </source>
</evidence>
<evidence type="ECO:0000313" key="8">
    <source>
        <dbReference type="EMBL" id="ADI73734.1"/>
    </source>
</evidence>
<comment type="subunit">
    <text evidence="5">Part of the 50S ribosomal subunit.</text>
</comment>
<evidence type="ECO:0000256" key="6">
    <source>
        <dbReference type="SAM" id="MobiDB-lite"/>
    </source>
</evidence>
<dbReference type="STRING" id="644295.Metev_0836"/>
<evidence type="ECO:0000259" key="7">
    <source>
        <dbReference type="Pfam" id="PF00828"/>
    </source>
</evidence>
<dbReference type="HOGENOM" id="CLU_109163_0_0_2"/>
<dbReference type="AlphaFoldDB" id="D7E8R3"/>
<accession>D7E8R3</accession>
<reference evidence="8 9" key="1">
    <citation type="submission" date="2010-06" db="EMBL/GenBank/DDBJ databases">
        <title>Complete sequence chromosome of Methanohalobium evestigatum Z-7303.</title>
        <authorList>
            <consortium name="US DOE Joint Genome Institute"/>
            <person name="Lucas S."/>
            <person name="Copeland A."/>
            <person name="Lapidus A."/>
            <person name="Cheng J.-F."/>
            <person name="Bruce D."/>
            <person name="Goodwin L."/>
            <person name="Pitluck S."/>
            <person name="Saunders E."/>
            <person name="Detter J.C."/>
            <person name="Han C."/>
            <person name="Tapia R."/>
            <person name="Land M."/>
            <person name="Hauser L."/>
            <person name="Kyrpides N."/>
            <person name="Mikhailova N."/>
            <person name="Sieprawska-Lupa M."/>
            <person name="Whitman W.B."/>
            <person name="Anderson I."/>
            <person name="Woyke T."/>
        </authorList>
    </citation>
    <scope>NUCLEOTIDE SEQUENCE [LARGE SCALE GENOMIC DNA]</scope>
    <source>
        <strain evidence="9">ATCC BAA-1072 / DSM 3721 / NBRC 107634 / OCM 161 / Z-7303</strain>
    </source>
</reference>
<feature type="compositionally biased region" description="Basic residues" evidence="6">
    <location>
        <begin position="37"/>
        <end position="47"/>
    </location>
</feature>
<comment type="similarity">
    <text evidence="1 5">Belongs to the universal ribosomal protein uL15 family.</text>
</comment>
<protein>
    <recommendedName>
        <fullName evidence="4 5">Large ribosomal subunit protein uL15</fullName>
    </recommendedName>
</protein>
<dbReference type="Proteomes" id="UP000000391">
    <property type="component" value="Chromosome"/>
</dbReference>
<keyword evidence="5" id="KW-0694">RNA-binding</keyword>
<keyword evidence="3 5" id="KW-0687">Ribonucleoprotein</keyword>
<dbReference type="GO" id="GO:0022625">
    <property type="term" value="C:cytosolic large ribosomal subunit"/>
    <property type="evidence" value="ECO:0007669"/>
    <property type="project" value="TreeGrafter"/>
</dbReference>
<dbReference type="Gene3D" id="3.100.10.10">
    <property type="match status" value="1"/>
</dbReference>
<dbReference type="Gene3D" id="4.10.990.10">
    <property type="match status" value="1"/>
</dbReference>
<dbReference type="Pfam" id="PF00828">
    <property type="entry name" value="Ribosomal_L27A"/>
    <property type="match status" value="1"/>
</dbReference>
<organism evidence="8 9">
    <name type="scientific">Methanohalobium evestigatum (strain ATCC BAA-1072 / DSM 3721 / NBRC 107634 / OCM 161 / Z-7303)</name>
    <dbReference type="NCBI Taxonomy" id="644295"/>
    <lineage>
        <taxon>Archaea</taxon>
        <taxon>Methanobacteriati</taxon>
        <taxon>Methanobacteriota</taxon>
        <taxon>Stenosarchaea group</taxon>
        <taxon>Methanomicrobia</taxon>
        <taxon>Methanosarcinales</taxon>
        <taxon>Methanosarcinaceae</taxon>
        <taxon>Methanohalobium</taxon>
    </lineage>
</organism>
<keyword evidence="2 5" id="KW-0689">Ribosomal protein</keyword>
<dbReference type="OrthoDB" id="9418at2157"/>
<dbReference type="InterPro" id="IPR027386">
    <property type="entry name" value="Rbsml_uL15_N"/>
</dbReference>
<gene>
    <name evidence="5" type="primary">rpl15</name>
    <name evidence="8" type="ordered locus">Metev_0836</name>
</gene>
<evidence type="ECO:0000256" key="5">
    <source>
        <dbReference type="HAMAP-Rule" id="MF_01341"/>
    </source>
</evidence>
<dbReference type="RefSeq" id="WP_013194302.1">
    <property type="nucleotide sequence ID" value="NC_014253.1"/>
</dbReference>
<dbReference type="InterPro" id="IPR036227">
    <property type="entry name" value="Ribosomal_uL15/eL18_sf"/>
</dbReference>
<evidence type="ECO:0000256" key="3">
    <source>
        <dbReference type="ARBA" id="ARBA00023274"/>
    </source>
</evidence>
<evidence type="ECO:0000256" key="2">
    <source>
        <dbReference type="ARBA" id="ARBA00022980"/>
    </source>
</evidence>
<dbReference type="InterPro" id="IPR021131">
    <property type="entry name" value="Ribosomal_uL15/eL18"/>
</dbReference>
<evidence type="ECO:0000313" key="9">
    <source>
        <dbReference type="Proteomes" id="UP000000391"/>
    </source>
</evidence>
<sequence length="143" mass="15596">MVKTKTKKYRGTRTCGGGTSKNRRGAGNRGGRGNSGTRKHNVTRSMKRGQTFGKYGFEVPKKNIYKESIVNVGELDELIEQLVDDGIAEEKDGAYHIDLNSLDINKVLGAGKVTKSLVVTARNFSNAAKDKIEKSNGTCIESE</sequence>
<keyword evidence="5" id="KW-0699">rRNA-binding</keyword>
<dbReference type="PANTHER" id="PTHR11721:SF3">
    <property type="entry name" value="LARGE RIBOSOMAL SUBUNIT PROTEIN UL15"/>
    <property type="match status" value="1"/>
</dbReference>
<evidence type="ECO:0000256" key="4">
    <source>
        <dbReference type="ARBA" id="ARBA00035200"/>
    </source>
</evidence>
<keyword evidence="9" id="KW-1185">Reference proteome</keyword>
<name>D7E8R3_METEZ</name>
<dbReference type="GO" id="GO:0003735">
    <property type="term" value="F:structural constituent of ribosome"/>
    <property type="evidence" value="ECO:0007669"/>
    <property type="project" value="InterPro"/>
</dbReference>
<feature type="region of interest" description="Disordered" evidence="6">
    <location>
        <begin position="1"/>
        <end position="49"/>
    </location>
</feature>
<dbReference type="SUPFAM" id="SSF52080">
    <property type="entry name" value="Ribosomal proteins L15p and L18e"/>
    <property type="match status" value="1"/>
</dbReference>
<dbReference type="InterPro" id="IPR030878">
    <property type="entry name" value="Ribosomal_uL15"/>
</dbReference>
<dbReference type="KEGG" id="mev:Metev_0836"/>
<comment type="function">
    <text evidence="5">Binds to the 23S rRNA.</text>
</comment>
<dbReference type="GO" id="GO:0006412">
    <property type="term" value="P:translation"/>
    <property type="evidence" value="ECO:0007669"/>
    <property type="project" value="UniProtKB-UniRule"/>
</dbReference>
<dbReference type="GO" id="GO:0019843">
    <property type="term" value="F:rRNA binding"/>
    <property type="evidence" value="ECO:0007669"/>
    <property type="project" value="UniProtKB-UniRule"/>
</dbReference>
<proteinExistence type="inferred from homology"/>
<feature type="domain" description="Large ribosomal subunit protein uL15/eL18" evidence="7">
    <location>
        <begin position="69"/>
        <end position="140"/>
    </location>
</feature>
<dbReference type="EMBL" id="CP002069">
    <property type="protein sequence ID" value="ADI73734.1"/>
    <property type="molecule type" value="Genomic_DNA"/>
</dbReference>
<dbReference type="GeneID" id="9346464"/>